<evidence type="ECO:0000313" key="4">
    <source>
        <dbReference type="EMBL" id="GFS57039.1"/>
    </source>
</evidence>
<evidence type="ECO:0000313" key="5">
    <source>
        <dbReference type="Proteomes" id="UP000886998"/>
    </source>
</evidence>
<evidence type="ECO:0000256" key="3">
    <source>
        <dbReference type="ARBA" id="ARBA00022737"/>
    </source>
</evidence>
<keyword evidence="2" id="KW-0732">Signal</keyword>
<reference evidence="4" key="1">
    <citation type="submission" date="2020-08" db="EMBL/GenBank/DDBJ databases">
        <title>Multicomponent nature underlies the extraordinary mechanical properties of spider dragline silk.</title>
        <authorList>
            <person name="Kono N."/>
            <person name="Nakamura H."/>
            <person name="Mori M."/>
            <person name="Yoshida Y."/>
            <person name="Ohtoshi R."/>
            <person name="Malay A.D."/>
            <person name="Moran D.A.P."/>
            <person name="Tomita M."/>
            <person name="Numata K."/>
            <person name="Arakawa K."/>
        </authorList>
    </citation>
    <scope>NUCLEOTIDE SEQUENCE</scope>
</reference>
<keyword evidence="3" id="KW-0677">Repeat</keyword>
<dbReference type="AlphaFoldDB" id="A0A8X6MGV3"/>
<dbReference type="Gene3D" id="3.80.10.10">
    <property type="entry name" value="Ribonuclease Inhibitor"/>
    <property type="match status" value="1"/>
</dbReference>
<dbReference type="OrthoDB" id="6420795at2759"/>
<protein>
    <submittedName>
        <fullName evidence="4">Uncharacterized protein</fullName>
    </submittedName>
</protein>
<evidence type="ECO:0000256" key="2">
    <source>
        <dbReference type="ARBA" id="ARBA00022729"/>
    </source>
</evidence>
<dbReference type="PANTHER" id="PTHR24373">
    <property type="entry name" value="SLIT RELATED LEUCINE-RICH REPEAT NEURONAL PROTEIN"/>
    <property type="match status" value="1"/>
</dbReference>
<gene>
    <name evidence="4" type="primary">AVEN_216877_1</name>
    <name evidence="4" type="ORF">TNIN_497541</name>
</gene>
<keyword evidence="5" id="KW-1185">Reference proteome</keyword>
<accession>A0A8X6MGV3</accession>
<dbReference type="PANTHER" id="PTHR24373:SF275">
    <property type="entry name" value="TIR DOMAIN-CONTAINING PROTEIN"/>
    <property type="match status" value="1"/>
</dbReference>
<proteinExistence type="predicted"/>
<organism evidence="4 5">
    <name type="scientific">Trichonephila inaurata madagascariensis</name>
    <dbReference type="NCBI Taxonomy" id="2747483"/>
    <lineage>
        <taxon>Eukaryota</taxon>
        <taxon>Metazoa</taxon>
        <taxon>Ecdysozoa</taxon>
        <taxon>Arthropoda</taxon>
        <taxon>Chelicerata</taxon>
        <taxon>Arachnida</taxon>
        <taxon>Araneae</taxon>
        <taxon>Araneomorphae</taxon>
        <taxon>Entelegynae</taxon>
        <taxon>Araneoidea</taxon>
        <taxon>Nephilidae</taxon>
        <taxon>Trichonephila</taxon>
        <taxon>Trichonephila inaurata</taxon>
    </lineage>
</organism>
<dbReference type="InterPro" id="IPR001611">
    <property type="entry name" value="Leu-rich_rpt"/>
</dbReference>
<dbReference type="InterPro" id="IPR003591">
    <property type="entry name" value="Leu-rich_rpt_typical-subtyp"/>
</dbReference>
<comment type="caution">
    <text evidence="4">The sequence shown here is derived from an EMBL/GenBank/DDBJ whole genome shotgun (WGS) entry which is preliminary data.</text>
</comment>
<name>A0A8X6MGV3_9ARAC</name>
<dbReference type="SMART" id="SM00369">
    <property type="entry name" value="LRR_TYP"/>
    <property type="match status" value="2"/>
</dbReference>
<dbReference type="SUPFAM" id="SSF52058">
    <property type="entry name" value="L domain-like"/>
    <property type="match status" value="1"/>
</dbReference>
<sequence length="84" mass="10040">MLYVLNAIEISMAVGSLEWLKLGDNQLSSIPAEPLRRLKKLRQLDLRQNRIDRITEDDFKHYGRTLKFIYLQKNRYASKFKEKI</sequence>
<dbReference type="Pfam" id="PF13855">
    <property type="entry name" value="LRR_8"/>
    <property type="match status" value="1"/>
</dbReference>
<dbReference type="PROSITE" id="PS51450">
    <property type="entry name" value="LRR"/>
    <property type="match status" value="2"/>
</dbReference>
<keyword evidence="1" id="KW-0433">Leucine-rich repeat</keyword>
<evidence type="ECO:0000256" key="1">
    <source>
        <dbReference type="ARBA" id="ARBA00022614"/>
    </source>
</evidence>
<dbReference type="EMBL" id="BMAV01027187">
    <property type="protein sequence ID" value="GFS57039.1"/>
    <property type="molecule type" value="Genomic_DNA"/>
</dbReference>
<dbReference type="InterPro" id="IPR050328">
    <property type="entry name" value="Dev_Immune_Receptor"/>
</dbReference>
<dbReference type="InterPro" id="IPR032675">
    <property type="entry name" value="LRR_dom_sf"/>
</dbReference>
<dbReference type="Proteomes" id="UP000886998">
    <property type="component" value="Unassembled WGS sequence"/>
</dbReference>